<evidence type="ECO:0000256" key="4">
    <source>
        <dbReference type="ARBA" id="ARBA00023235"/>
    </source>
</evidence>
<dbReference type="RefSeq" id="WP_323721899.1">
    <property type="nucleotide sequence ID" value="NZ_CP110343.1"/>
</dbReference>
<evidence type="ECO:0000313" key="8">
    <source>
        <dbReference type="Proteomes" id="UP001325140"/>
    </source>
</evidence>
<proteinExistence type="inferred from homology"/>
<keyword evidence="8" id="KW-1185">Reference proteome</keyword>
<gene>
    <name evidence="5" type="primary">truB</name>
    <name evidence="7" type="ORF">Fokcrypt_00444</name>
</gene>
<feature type="active site" description="Nucleophile" evidence="5">
    <location>
        <position position="57"/>
    </location>
</feature>
<sequence length="334" mass="38078">MTATRELLKSFFTRGCFLFLDKAEGFSSHGALYPLRRLVESLCIPIKLKIGHSGTLDPLASGVLLVAIGRATKLLEYCHSFRKSYDCTVEWQKEMDTDDATGKVIRFCEQIPSDREILEILPSFKGVVSQIPPDFSAVRVDGVRLYQKARNGEKIIKKPRLVQCYDIKYEGAITQTKSKFKVECGSGYYIRSFAREIARKLNTYGNIHTLRRTGIGVFNANDTISQKFIHELWRNMKNTALDEELIEYGLRLLYERLIPAHTLFNHFSHYMYEGNSDISHLDCTNIRSIYHPPATISPLVGDYTEKAILFSNQNELIAILNVIGGNFKVEKFLS</sequence>
<dbReference type="Pfam" id="PF01509">
    <property type="entry name" value="TruB_N"/>
    <property type="match status" value="1"/>
</dbReference>
<dbReference type="EMBL" id="CP110343">
    <property type="protein sequence ID" value="WPX97920.1"/>
    <property type="molecule type" value="Genomic_DNA"/>
</dbReference>
<evidence type="ECO:0000256" key="1">
    <source>
        <dbReference type="ARBA" id="ARBA00000385"/>
    </source>
</evidence>
<dbReference type="NCBIfam" id="TIGR00431">
    <property type="entry name" value="TruB"/>
    <property type="match status" value="1"/>
</dbReference>
<dbReference type="EC" id="5.4.99.25" evidence="5"/>
<name>A0ABZ0USN0_9RICK</name>
<comment type="similarity">
    <text evidence="2 5">Belongs to the pseudouridine synthase TruB family. Type 1 subfamily.</text>
</comment>
<dbReference type="InterPro" id="IPR002501">
    <property type="entry name" value="PsdUridine_synth_N"/>
</dbReference>
<evidence type="ECO:0000313" key="7">
    <source>
        <dbReference type="EMBL" id="WPX97920.1"/>
    </source>
</evidence>
<evidence type="ECO:0000256" key="2">
    <source>
        <dbReference type="ARBA" id="ARBA00005642"/>
    </source>
</evidence>
<dbReference type="PANTHER" id="PTHR13767:SF2">
    <property type="entry name" value="PSEUDOURIDYLATE SYNTHASE TRUB1"/>
    <property type="match status" value="1"/>
</dbReference>
<dbReference type="SUPFAM" id="SSF55120">
    <property type="entry name" value="Pseudouridine synthase"/>
    <property type="match status" value="1"/>
</dbReference>
<reference evidence="7" key="1">
    <citation type="submission" date="2022-10" db="EMBL/GenBank/DDBJ databases">
        <title>Host association and intracellularity evolved multiple times independently in the Rickettsiales.</title>
        <authorList>
            <person name="Castelli M."/>
            <person name="Nardi T."/>
            <person name="Gammuto L."/>
            <person name="Bellinzona G."/>
            <person name="Sabaneyeva E."/>
            <person name="Potekhin A."/>
            <person name="Serra V."/>
            <person name="Petroni G."/>
            <person name="Sassera D."/>
        </authorList>
    </citation>
    <scope>NUCLEOTIDE SEQUENCE [LARGE SCALE GENOMIC DNA]</scope>
    <source>
        <strain evidence="7">US_Bl 11III1</strain>
    </source>
</reference>
<accession>A0ABZ0USN0</accession>
<dbReference type="InterPro" id="IPR020103">
    <property type="entry name" value="PsdUridine_synth_cat_dom_sf"/>
</dbReference>
<dbReference type="Gene3D" id="3.30.2350.10">
    <property type="entry name" value="Pseudouridine synthase"/>
    <property type="match status" value="1"/>
</dbReference>
<dbReference type="PANTHER" id="PTHR13767">
    <property type="entry name" value="TRNA-PSEUDOURIDINE SYNTHASE"/>
    <property type="match status" value="1"/>
</dbReference>
<dbReference type="Proteomes" id="UP001325140">
    <property type="component" value="Chromosome"/>
</dbReference>
<keyword evidence="3 5" id="KW-0819">tRNA processing</keyword>
<organism evidence="7 8">
    <name type="scientific">Candidatus Fokinia crypta</name>
    <dbReference type="NCBI Taxonomy" id="1920990"/>
    <lineage>
        <taxon>Bacteria</taxon>
        <taxon>Pseudomonadati</taxon>
        <taxon>Pseudomonadota</taxon>
        <taxon>Alphaproteobacteria</taxon>
        <taxon>Rickettsiales</taxon>
        <taxon>Candidatus Midichloriaceae</taxon>
        <taxon>Candidatus Fokinia</taxon>
    </lineage>
</organism>
<comment type="catalytic activity">
    <reaction evidence="1 5">
        <text>uridine(55) in tRNA = pseudouridine(55) in tRNA</text>
        <dbReference type="Rhea" id="RHEA:42532"/>
        <dbReference type="Rhea" id="RHEA-COMP:10101"/>
        <dbReference type="Rhea" id="RHEA-COMP:10102"/>
        <dbReference type="ChEBI" id="CHEBI:65314"/>
        <dbReference type="ChEBI" id="CHEBI:65315"/>
        <dbReference type="EC" id="5.4.99.25"/>
    </reaction>
</comment>
<comment type="function">
    <text evidence="5">Responsible for synthesis of pseudouridine from uracil-55 in the psi GC loop of transfer RNAs.</text>
</comment>
<feature type="domain" description="Pseudouridine synthase II N-terminal" evidence="6">
    <location>
        <begin position="49"/>
        <end position="190"/>
    </location>
</feature>
<evidence type="ECO:0000259" key="6">
    <source>
        <dbReference type="Pfam" id="PF01509"/>
    </source>
</evidence>
<evidence type="ECO:0000256" key="5">
    <source>
        <dbReference type="HAMAP-Rule" id="MF_01080"/>
    </source>
</evidence>
<dbReference type="HAMAP" id="MF_01080">
    <property type="entry name" value="TruB_bact"/>
    <property type="match status" value="1"/>
</dbReference>
<keyword evidence="4 5" id="KW-0413">Isomerase</keyword>
<evidence type="ECO:0000256" key="3">
    <source>
        <dbReference type="ARBA" id="ARBA00022694"/>
    </source>
</evidence>
<dbReference type="InterPro" id="IPR014780">
    <property type="entry name" value="tRNA_psdUridine_synth_TruB"/>
</dbReference>
<protein>
    <recommendedName>
        <fullName evidence="5">tRNA pseudouridine synthase B</fullName>
        <ecNumber evidence="5">5.4.99.25</ecNumber>
    </recommendedName>
    <alternativeName>
        <fullName evidence="5">tRNA pseudouridine(55) synthase</fullName>
        <shortName evidence="5">Psi55 synthase</shortName>
    </alternativeName>
    <alternativeName>
        <fullName evidence="5">tRNA pseudouridylate synthase</fullName>
    </alternativeName>
    <alternativeName>
        <fullName evidence="5">tRNA-uridine isomerase</fullName>
    </alternativeName>
</protein>